<comment type="catalytic activity">
    <reaction evidence="7">
        <text>L-tyrosyl-[protein] + ATP = O-(5'-adenylyl)-L-tyrosyl-[protein] + diphosphate</text>
        <dbReference type="Rhea" id="RHEA:54288"/>
        <dbReference type="Rhea" id="RHEA-COMP:10136"/>
        <dbReference type="Rhea" id="RHEA-COMP:13846"/>
        <dbReference type="ChEBI" id="CHEBI:30616"/>
        <dbReference type="ChEBI" id="CHEBI:33019"/>
        <dbReference type="ChEBI" id="CHEBI:46858"/>
        <dbReference type="ChEBI" id="CHEBI:83624"/>
        <dbReference type="EC" id="2.7.7.108"/>
    </reaction>
</comment>
<dbReference type="AlphaFoldDB" id="A0A094JDD5"/>
<dbReference type="STRING" id="1515746.HR45_08585"/>
<comment type="caution">
    <text evidence="9">The sequence shown here is derived from an EMBL/GenBank/DDBJ whole genome shotgun (WGS) entry which is preliminary data.</text>
</comment>
<organism evidence="9 10">
    <name type="scientific">Shewanella mangrovi</name>
    <dbReference type="NCBI Taxonomy" id="1515746"/>
    <lineage>
        <taxon>Bacteria</taxon>
        <taxon>Pseudomonadati</taxon>
        <taxon>Pseudomonadota</taxon>
        <taxon>Gammaproteobacteria</taxon>
        <taxon>Alteromonadales</taxon>
        <taxon>Shewanellaceae</taxon>
        <taxon>Shewanella</taxon>
    </lineage>
</organism>
<keyword evidence="4" id="KW-0067">ATP-binding</keyword>
<dbReference type="InterPro" id="IPR036597">
    <property type="entry name" value="Fido-like_dom_sf"/>
</dbReference>
<dbReference type="PANTHER" id="PTHR39560">
    <property type="entry name" value="PROTEIN ADENYLYLTRANSFERASE FIC-RELATED"/>
    <property type="match status" value="1"/>
</dbReference>
<evidence type="ECO:0000256" key="1">
    <source>
        <dbReference type="ARBA" id="ARBA00022679"/>
    </source>
</evidence>
<dbReference type="OrthoDB" id="9807853at2"/>
<proteinExistence type="predicted"/>
<evidence type="ECO:0000256" key="4">
    <source>
        <dbReference type="ARBA" id="ARBA00022840"/>
    </source>
</evidence>
<dbReference type="eggNOG" id="COG2184">
    <property type="taxonomic scope" value="Bacteria"/>
</dbReference>
<dbReference type="SUPFAM" id="SSF140931">
    <property type="entry name" value="Fic-like"/>
    <property type="match status" value="1"/>
</dbReference>
<evidence type="ECO:0000256" key="6">
    <source>
        <dbReference type="ARBA" id="ARBA00047939"/>
    </source>
</evidence>
<evidence type="ECO:0000313" key="9">
    <source>
        <dbReference type="EMBL" id="KFZ37890.1"/>
    </source>
</evidence>
<evidence type="ECO:0000313" key="10">
    <source>
        <dbReference type="Proteomes" id="UP000029264"/>
    </source>
</evidence>
<dbReference type="PROSITE" id="PS51459">
    <property type="entry name" value="FIDO"/>
    <property type="match status" value="1"/>
</dbReference>
<feature type="domain" description="Fido" evidence="8">
    <location>
        <begin position="57"/>
        <end position="192"/>
    </location>
</feature>
<reference evidence="9 10" key="1">
    <citation type="submission" date="2014-06" db="EMBL/GenBank/DDBJ databases">
        <title>Shewanella sp. YQH10.</title>
        <authorList>
            <person name="Liu Y."/>
            <person name="Zeng R."/>
        </authorList>
    </citation>
    <scope>NUCLEOTIDE SEQUENCE [LARGE SCALE GENOMIC DNA]</scope>
    <source>
        <strain evidence="9 10">YQH10</strain>
    </source>
</reference>
<dbReference type="Proteomes" id="UP000029264">
    <property type="component" value="Unassembled WGS sequence"/>
</dbReference>
<gene>
    <name evidence="9" type="ORF">HR45_08585</name>
</gene>
<dbReference type="EMBL" id="JPEO01000004">
    <property type="protein sequence ID" value="KFZ37890.1"/>
    <property type="molecule type" value="Genomic_DNA"/>
</dbReference>
<comment type="catalytic activity">
    <reaction evidence="6">
        <text>L-threonyl-[protein] + ATP = 3-O-(5'-adenylyl)-L-threonyl-[protein] + diphosphate</text>
        <dbReference type="Rhea" id="RHEA:54292"/>
        <dbReference type="Rhea" id="RHEA-COMP:11060"/>
        <dbReference type="Rhea" id="RHEA-COMP:13847"/>
        <dbReference type="ChEBI" id="CHEBI:30013"/>
        <dbReference type="ChEBI" id="CHEBI:30616"/>
        <dbReference type="ChEBI" id="CHEBI:33019"/>
        <dbReference type="ChEBI" id="CHEBI:138113"/>
        <dbReference type="EC" id="2.7.7.108"/>
    </reaction>
</comment>
<dbReference type="EC" id="2.7.7.108" evidence="5"/>
<keyword evidence="3" id="KW-0547">Nucleotide-binding</keyword>
<dbReference type="GO" id="GO:0005524">
    <property type="term" value="F:ATP binding"/>
    <property type="evidence" value="ECO:0007669"/>
    <property type="project" value="UniProtKB-KW"/>
</dbReference>
<dbReference type="GO" id="GO:0051302">
    <property type="term" value="P:regulation of cell division"/>
    <property type="evidence" value="ECO:0007669"/>
    <property type="project" value="TreeGrafter"/>
</dbReference>
<dbReference type="InterPro" id="IPR003812">
    <property type="entry name" value="Fido"/>
</dbReference>
<keyword evidence="1" id="KW-0808">Transferase</keyword>
<evidence type="ECO:0000259" key="8">
    <source>
        <dbReference type="PROSITE" id="PS51459"/>
    </source>
</evidence>
<protein>
    <recommendedName>
        <fullName evidence="5">protein adenylyltransferase</fullName>
        <ecNumber evidence="5">2.7.7.108</ecNumber>
    </recommendedName>
</protein>
<evidence type="ECO:0000256" key="7">
    <source>
        <dbReference type="ARBA" id="ARBA00048696"/>
    </source>
</evidence>
<dbReference type="PANTHER" id="PTHR39560:SF1">
    <property type="entry name" value="PROTEIN ADENYLYLTRANSFERASE FIC-RELATED"/>
    <property type="match status" value="1"/>
</dbReference>
<evidence type="ECO:0000256" key="2">
    <source>
        <dbReference type="ARBA" id="ARBA00022695"/>
    </source>
</evidence>
<name>A0A094JDD5_9GAMM</name>
<dbReference type="Pfam" id="PF02661">
    <property type="entry name" value="Fic"/>
    <property type="match status" value="1"/>
</dbReference>
<keyword evidence="2" id="KW-0548">Nucleotidyltransferase</keyword>
<dbReference type="GO" id="GO:0070733">
    <property type="term" value="F:AMPylase activity"/>
    <property type="evidence" value="ECO:0007669"/>
    <property type="project" value="UniProtKB-EC"/>
</dbReference>
<sequence>MRDKYGVAQDKYCYPGTDVLINLLHIRDAEVLAEAEAAFTAERYRCYQAPERHINDFTFHHLRELHRYLFQDIYLWAGEIRDVDIAKGSTRFCHCDRIQPEAEKLFAQIPSLTTLSYSSTLFEAVADLYCEINLLHPFREGNGRAQRFFFEELLFCLGFDVHWPHITKEQWVEANIAGVHLDLGPLIDIFEQSITPLDN</sequence>
<dbReference type="Gene3D" id="1.10.3290.10">
    <property type="entry name" value="Fido-like domain"/>
    <property type="match status" value="1"/>
</dbReference>
<accession>A0A094JDD5</accession>
<evidence type="ECO:0000256" key="5">
    <source>
        <dbReference type="ARBA" id="ARBA00034531"/>
    </source>
</evidence>
<keyword evidence="10" id="KW-1185">Reference proteome</keyword>
<evidence type="ECO:0000256" key="3">
    <source>
        <dbReference type="ARBA" id="ARBA00022741"/>
    </source>
</evidence>
<dbReference type="RefSeq" id="WP_037441829.1">
    <property type="nucleotide sequence ID" value="NZ_JPEO01000004.1"/>
</dbReference>